<dbReference type="EMBL" id="JBBKAM010000002">
    <property type="protein sequence ID" value="MEJ8640998.1"/>
    <property type="molecule type" value="Genomic_DNA"/>
</dbReference>
<sequence length="69" mass="7366">MSIGIILVVVAAVIAAIALAPAVAPRASDQTVDRGLDEQARRSDSSRRPARRLTSIPPQQTGDRRRSFG</sequence>
<comment type="caution">
    <text evidence="2">The sequence shown here is derived from an EMBL/GenBank/DDBJ whole genome shotgun (WGS) entry which is preliminary data.</text>
</comment>
<feature type="region of interest" description="Disordered" evidence="1">
    <location>
        <begin position="24"/>
        <end position="69"/>
    </location>
</feature>
<evidence type="ECO:0000313" key="2">
    <source>
        <dbReference type="EMBL" id="MEJ8640998.1"/>
    </source>
</evidence>
<name>A0ABU8TZE9_9ACTN</name>
<dbReference type="Proteomes" id="UP001382904">
    <property type="component" value="Unassembled WGS sequence"/>
</dbReference>
<feature type="compositionally biased region" description="Basic and acidic residues" evidence="1">
    <location>
        <begin position="31"/>
        <end position="47"/>
    </location>
</feature>
<proteinExistence type="predicted"/>
<gene>
    <name evidence="2" type="ORF">WKI68_05070</name>
</gene>
<evidence type="ECO:0000256" key="1">
    <source>
        <dbReference type="SAM" id="MobiDB-lite"/>
    </source>
</evidence>
<organism evidence="2 3">
    <name type="scientific">Streptomyces caledonius</name>
    <dbReference type="NCBI Taxonomy" id="3134107"/>
    <lineage>
        <taxon>Bacteria</taxon>
        <taxon>Bacillati</taxon>
        <taxon>Actinomycetota</taxon>
        <taxon>Actinomycetes</taxon>
        <taxon>Kitasatosporales</taxon>
        <taxon>Streptomycetaceae</taxon>
        <taxon>Streptomyces</taxon>
    </lineage>
</organism>
<reference evidence="2 3" key="1">
    <citation type="submission" date="2024-03" db="EMBL/GenBank/DDBJ databases">
        <title>Novel Streptomyces species of biotechnological and ecological value are a feature of Machair soil.</title>
        <authorList>
            <person name="Prole J.R."/>
            <person name="Goodfellow M."/>
            <person name="Allenby N."/>
            <person name="Ward A.C."/>
        </authorList>
    </citation>
    <scope>NUCLEOTIDE SEQUENCE [LARGE SCALE GENOMIC DNA]</scope>
    <source>
        <strain evidence="2 3">MS1.HAVA.3</strain>
    </source>
</reference>
<evidence type="ECO:0000313" key="3">
    <source>
        <dbReference type="Proteomes" id="UP001382904"/>
    </source>
</evidence>
<evidence type="ECO:0008006" key="4">
    <source>
        <dbReference type="Google" id="ProtNLM"/>
    </source>
</evidence>
<accession>A0ABU8TZE9</accession>
<keyword evidence="3" id="KW-1185">Reference proteome</keyword>
<protein>
    <recommendedName>
        <fullName evidence="4">Secreted protein</fullName>
    </recommendedName>
</protein>